<protein>
    <recommendedName>
        <fullName evidence="3">Aminotransferase-like plant mobile domain-containing protein</fullName>
    </recommendedName>
</protein>
<dbReference type="Proteomes" id="UP000593573">
    <property type="component" value="Unassembled WGS sequence"/>
</dbReference>
<proteinExistence type="predicted"/>
<reference evidence="1 2" key="1">
    <citation type="journal article" date="2019" name="Genome Biol. Evol.">
        <title>Insights into the evolution of the New World diploid cottons (Gossypium, subgenus Houzingenia) based on genome sequencing.</title>
        <authorList>
            <person name="Grover C.E."/>
            <person name="Arick M.A. 2nd"/>
            <person name="Thrash A."/>
            <person name="Conover J.L."/>
            <person name="Sanders W.S."/>
            <person name="Peterson D.G."/>
            <person name="Frelichowski J.E."/>
            <person name="Scheffler J.A."/>
            <person name="Scheffler B.E."/>
            <person name="Wendel J.F."/>
        </authorList>
    </citation>
    <scope>NUCLEOTIDE SEQUENCE [LARGE SCALE GENOMIC DNA]</scope>
    <source>
        <strain evidence="1">57</strain>
        <tissue evidence="1">Leaf</tissue>
    </source>
</reference>
<keyword evidence="2" id="KW-1185">Reference proteome</keyword>
<organism evidence="1 2">
    <name type="scientific">Gossypium klotzschianum</name>
    <dbReference type="NCBI Taxonomy" id="34286"/>
    <lineage>
        <taxon>Eukaryota</taxon>
        <taxon>Viridiplantae</taxon>
        <taxon>Streptophyta</taxon>
        <taxon>Embryophyta</taxon>
        <taxon>Tracheophyta</taxon>
        <taxon>Spermatophyta</taxon>
        <taxon>Magnoliopsida</taxon>
        <taxon>eudicotyledons</taxon>
        <taxon>Gunneridae</taxon>
        <taxon>Pentapetalae</taxon>
        <taxon>rosids</taxon>
        <taxon>malvids</taxon>
        <taxon>Malvales</taxon>
        <taxon>Malvaceae</taxon>
        <taxon>Malvoideae</taxon>
        <taxon>Gossypium</taxon>
    </lineage>
</organism>
<feature type="non-terminal residue" evidence="1">
    <location>
        <position position="235"/>
    </location>
</feature>
<dbReference type="OrthoDB" id="1002216at2759"/>
<dbReference type="AlphaFoldDB" id="A0A7J8UU91"/>
<name>A0A7J8UU91_9ROSI</name>
<comment type="caution">
    <text evidence="1">The sequence shown here is derived from an EMBL/GenBank/DDBJ whole genome shotgun (WGS) entry which is preliminary data.</text>
</comment>
<evidence type="ECO:0000313" key="2">
    <source>
        <dbReference type="Proteomes" id="UP000593573"/>
    </source>
</evidence>
<gene>
    <name evidence="1" type="ORF">Goklo_021092</name>
</gene>
<dbReference type="EMBL" id="JABFAB010000007">
    <property type="protein sequence ID" value="MBA0654003.1"/>
    <property type="molecule type" value="Genomic_DNA"/>
</dbReference>
<evidence type="ECO:0000313" key="1">
    <source>
        <dbReference type="EMBL" id="MBA0654003.1"/>
    </source>
</evidence>
<sequence>MNGSIVTESVHAVDWRGVCGELLGLVLETIYGGCIEMSWLKRNFRGLDEDSTKVEREWHTRAYIIQIIEGILMPDKSRNLIHLRWLLKLVNFREPSYVGLPNELQDIRLLLDQRSEAEFEWTPYENPTIQECILDVTIIRFQQSILVAAKDLDDVHPINLRGWMGENWPIFHVQYINMWDNRYEFLPTRNAIVALELACDSDYMPWFRIYGKPYLYGKEARCNTPSPYTCSEQSM</sequence>
<accession>A0A7J8UU91</accession>
<evidence type="ECO:0008006" key="3">
    <source>
        <dbReference type="Google" id="ProtNLM"/>
    </source>
</evidence>